<keyword evidence="1" id="KW-0732">Signal</keyword>
<organism evidence="2 3">
    <name type="scientific">Phenylobacterium terrae</name>
    <dbReference type="NCBI Taxonomy" id="2665495"/>
    <lineage>
        <taxon>Bacteria</taxon>
        <taxon>Pseudomonadati</taxon>
        <taxon>Pseudomonadota</taxon>
        <taxon>Alphaproteobacteria</taxon>
        <taxon>Caulobacterales</taxon>
        <taxon>Caulobacteraceae</taxon>
        <taxon>Phenylobacterium</taxon>
    </lineage>
</organism>
<dbReference type="RefSeq" id="WP_377281769.1">
    <property type="nucleotide sequence ID" value="NZ_JBHRSI010000004.1"/>
</dbReference>
<dbReference type="InterPro" id="IPR009560">
    <property type="entry name" value="DUF1176"/>
</dbReference>
<protein>
    <submittedName>
        <fullName evidence="2">DUF1176 domain-containing protein</fullName>
    </submittedName>
</protein>
<comment type="caution">
    <text evidence="2">The sequence shown here is derived from an EMBL/GenBank/DDBJ whole genome shotgun (WGS) entry which is preliminary data.</text>
</comment>
<feature type="chain" id="PRO_5045536745" evidence="1">
    <location>
        <begin position="23"/>
        <end position="339"/>
    </location>
</feature>
<feature type="signal peptide" evidence="1">
    <location>
        <begin position="1"/>
        <end position="22"/>
    </location>
</feature>
<dbReference type="Proteomes" id="UP001597237">
    <property type="component" value="Unassembled WGS sequence"/>
</dbReference>
<sequence>MRAALIGFLAAGVVALAGAARAESGAFGDWIVVCDNVRTCNAYGFSDQDTEQLSYIRITRSGAAGAAPTISISANGEGSAVWRLEIDGFAVVDQVPASAGKDEVYQRAVLSSAQTATLLKGLANGGILSIWRGRDIVSAISLKGSSAALRWADDRQKRAGTVTALVAKGPKPASAVPAVPPPPLVRAAAPVSQAGLPKALPDAIKYPWESCDDDIGELGIDPQVFRLAPGLLMWQTACSRGAYNIIYDFSLLDEKGTLKGAPDFPYESGMAESGRLMNAEFDPGSQTLTNFDKARGLGDCGAFTSWVWTGQAFALKRSEVMPDCRGVPLDDWPTEFVSR</sequence>
<evidence type="ECO:0000313" key="2">
    <source>
        <dbReference type="EMBL" id="MFD1785734.1"/>
    </source>
</evidence>
<reference evidence="3" key="1">
    <citation type="journal article" date="2019" name="Int. J. Syst. Evol. Microbiol.">
        <title>The Global Catalogue of Microorganisms (GCM) 10K type strain sequencing project: providing services to taxonomists for standard genome sequencing and annotation.</title>
        <authorList>
            <consortium name="The Broad Institute Genomics Platform"/>
            <consortium name="The Broad Institute Genome Sequencing Center for Infectious Disease"/>
            <person name="Wu L."/>
            <person name="Ma J."/>
        </authorList>
    </citation>
    <scope>NUCLEOTIDE SEQUENCE [LARGE SCALE GENOMIC DNA]</scope>
    <source>
        <strain evidence="3">DFY28</strain>
    </source>
</reference>
<evidence type="ECO:0000313" key="3">
    <source>
        <dbReference type="Proteomes" id="UP001597237"/>
    </source>
</evidence>
<name>A0ABW4N6W2_9CAUL</name>
<dbReference type="EMBL" id="JBHUEY010000012">
    <property type="protein sequence ID" value="MFD1785734.1"/>
    <property type="molecule type" value="Genomic_DNA"/>
</dbReference>
<dbReference type="Pfam" id="PF06674">
    <property type="entry name" value="DUF1176"/>
    <property type="match status" value="1"/>
</dbReference>
<evidence type="ECO:0000256" key="1">
    <source>
        <dbReference type="SAM" id="SignalP"/>
    </source>
</evidence>
<accession>A0ABW4N6W2</accession>
<gene>
    <name evidence="2" type="ORF">ACFSC0_20245</name>
</gene>
<proteinExistence type="predicted"/>
<keyword evidence="3" id="KW-1185">Reference proteome</keyword>